<evidence type="ECO:0000256" key="2">
    <source>
        <dbReference type="ARBA" id="ARBA00002933"/>
    </source>
</evidence>
<evidence type="ECO:0000256" key="12">
    <source>
        <dbReference type="ARBA" id="ARBA00023204"/>
    </source>
</evidence>
<dbReference type="Pfam" id="PF00730">
    <property type="entry name" value="HhH-GPD"/>
    <property type="match status" value="1"/>
</dbReference>
<dbReference type="GO" id="GO:0035485">
    <property type="term" value="F:adenine/guanine mispair binding"/>
    <property type="evidence" value="ECO:0007669"/>
    <property type="project" value="TreeGrafter"/>
</dbReference>
<evidence type="ECO:0000256" key="1">
    <source>
        <dbReference type="ARBA" id="ARBA00000843"/>
    </source>
</evidence>
<evidence type="ECO:0000256" key="7">
    <source>
        <dbReference type="ARBA" id="ARBA00022723"/>
    </source>
</evidence>
<dbReference type="InterPro" id="IPR023170">
    <property type="entry name" value="HhH_base_excis_C"/>
</dbReference>
<dbReference type="EMBL" id="FXWK01000001">
    <property type="protein sequence ID" value="SMQ59807.1"/>
    <property type="molecule type" value="Genomic_DNA"/>
</dbReference>
<evidence type="ECO:0000256" key="5">
    <source>
        <dbReference type="ARBA" id="ARBA00022023"/>
    </source>
</evidence>
<accession>A0A1Y6EB46</accession>
<sequence length="368" mass="40230">MGCHLSLMGRRRYPSAMSLSHPHPIDSPAVLAWYDRHARDLPWRVSPQDRRDGVRPDPYRVWLSEVMLQQTTVAAVKAYFLRFTSLWPTVANLAAAPLDAVLREWAGLGYYARARNLHACAQAVVGDHGGVFPDTAAGLQTLPGIGAYTSAAIAAICFDERVAVLDGNLDRVLARYYALDVPVREAKDELRGALQLAVPVRAGDFAQAMMDLGATICAPRAAMCLVCPLHDGCEARAEGEPTRYPIKPVKAERPVRRGHAFVMRDASGDVYLQSRPAKGLLAGMTEVPTSDWTAEPGEPDFPVTAAWQRHGEVVHIFTHFRLELEVWSAVVPPDGLVNGWWSSPDALAGEALPTLFRKVLNLAGLDQA</sequence>
<evidence type="ECO:0000256" key="10">
    <source>
        <dbReference type="ARBA" id="ARBA00023004"/>
    </source>
</evidence>
<keyword evidence="6" id="KW-0004">4Fe-4S</keyword>
<name>A0A1Y6EB46_9HYPH</name>
<proteinExistence type="inferred from homology"/>
<dbReference type="Gene3D" id="3.90.79.10">
    <property type="entry name" value="Nucleoside Triphosphate Pyrophosphohydrolase"/>
    <property type="match status" value="1"/>
</dbReference>
<evidence type="ECO:0000256" key="11">
    <source>
        <dbReference type="ARBA" id="ARBA00023014"/>
    </source>
</evidence>
<keyword evidence="7" id="KW-0479">Metal-binding</keyword>
<evidence type="ECO:0000256" key="3">
    <source>
        <dbReference type="ARBA" id="ARBA00008343"/>
    </source>
</evidence>
<dbReference type="GO" id="GO:0046872">
    <property type="term" value="F:metal ion binding"/>
    <property type="evidence" value="ECO:0007669"/>
    <property type="project" value="UniProtKB-UniRule"/>
</dbReference>
<gene>
    <name evidence="16" type="ORF">SAMN06295905_0286</name>
</gene>
<evidence type="ECO:0000256" key="14">
    <source>
        <dbReference type="RuleBase" id="RU365096"/>
    </source>
</evidence>
<dbReference type="InterPro" id="IPR003265">
    <property type="entry name" value="HhH-GPD_domain"/>
</dbReference>
<comment type="cofactor">
    <cofactor evidence="14">
        <name>[4Fe-4S] cluster</name>
        <dbReference type="ChEBI" id="CHEBI:49883"/>
    </cofactor>
    <text evidence="14">Binds 1 [4Fe-4S] cluster.</text>
</comment>
<evidence type="ECO:0000313" key="17">
    <source>
        <dbReference type="Proteomes" id="UP000194474"/>
    </source>
</evidence>
<dbReference type="PANTHER" id="PTHR42944">
    <property type="entry name" value="ADENINE DNA GLYCOSYLASE"/>
    <property type="match status" value="1"/>
</dbReference>
<comment type="similarity">
    <text evidence="3 14">Belongs to the Nth/MutY family.</text>
</comment>
<comment type="catalytic activity">
    <reaction evidence="1 14">
        <text>Hydrolyzes free adenine bases from 7,8-dihydro-8-oxoguanine:adenine mismatched double-stranded DNA, leaving an apurinic site.</text>
        <dbReference type="EC" id="3.2.2.31"/>
    </reaction>
</comment>
<dbReference type="InterPro" id="IPR044298">
    <property type="entry name" value="MIG/MutY"/>
</dbReference>
<dbReference type="Proteomes" id="UP000194474">
    <property type="component" value="Unassembled WGS sequence"/>
</dbReference>
<keyword evidence="8 14" id="KW-0227">DNA damage</keyword>
<dbReference type="InterPro" id="IPR029119">
    <property type="entry name" value="MutY_C"/>
</dbReference>
<dbReference type="Gene3D" id="1.10.340.30">
    <property type="entry name" value="Hypothetical protein, domain 2"/>
    <property type="match status" value="1"/>
</dbReference>
<organism evidence="16 17">
    <name type="scientific">Devosia lucknowensis</name>
    <dbReference type="NCBI Taxonomy" id="1096929"/>
    <lineage>
        <taxon>Bacteria</taxon>
        <taxon>Pseudomonadati</taxon>
        <taxon>Pseudomonadota</taxon>
        <taxon>Alphaproteobacteria</taxon>
        <taxon>Hyphomicrobiales</taxon>
        <taxon>Devosiaceae</taxon>
        <taxon>Devosia</taxon>
    </lineage>
</organism>
<dbReference type="SUPFAM" id="SSF55811">
    <property type="entry name" value="Nudix"/>
    <property type="match status" value="1"/>
</dbReference>
<reference evidence="17" key="1">
    <citation type="submission" date="2017-04" db="EMBL/GenBank/DDBJ databases">
        <authorList>
            <person name="Varghese N."/>
            <person name="Submissions S."/>
        </authorList>
    </citation>
    <scope>NUCLEOTIDE SEQUENCE [LARGE SCALE GENOMIC DNA]</scope>
</reference>
<dbReference type="GO" id="GO:0032357">
    <property type="term" value="F:oxidized purine DNA binding"/>
    <property type="evidence" value="ECO:0007669"/>
    <property type="project" value="TreeGrafter"/>
</dbReference>
<dbReference type="Pfam" id="PF14815">
    <property type="entry name" value="NUDIX_4"/>
    <property type="match status" value="1"/>
</dbReference>
<feature type="domain" description="HhH-GPD" evidence="15">
    <location>
        <begin position="67"/>
        <end position="215"/>
    </location>
</feature>
<comment type="function">
    <text evidence="2">Adenine glycosylase active on G-A mispairs. MutY also corrects error-prone DNA synthesis past GO lesions which are due to the oxidatively damaged form of guanine: 7,8-dihydro-8-oxoguanine (8-oxo-dGTP).</text>
</comment>
<keyword evidence="12" id="KW-0234">DNA repair</keyword>
<dbReference type="SUPFAM" id="SSF48150">
    <property type="entry name" value="DNA-glycosylase"/>
    <property type="match status" value="1"/>
</dbReference>
<evidence type="ECO:0000256" key="13">
    <source>
        <dbReference type="ARBA" id="ARBA00023295"/>
    </source>
</evidence>
<dbReference type="AlphaFoldDB" id="A0A1Y6EB46"/>
<dbReference type="EC" id="3.2.2.31" evidence="4 14"/>
<keyword evidence="13 14" id="KW-0326">Glycosidase</keyword>
<dbReference type="GO" id="GO:0051539">
    <property type="term" value="F:4 iron, 4 sulfur cluster binding"/>
    <property type="evidence" value="ECO:0007669"/>
    <property type="project" value="UniProtKB-UniRule"/>
</dbReference>
<dbReference type="Gene3D" id="1.10.1670.10">
    <property type="entry name" value="Helix-hairpin-Helix base-excision DNA repair enzymes (C-terminal)"/>
    <property type="match status" value="1"/>
</dbReference>
<evidence type="ECO:0000313" key="16">
    <source>
        <dbReference type="EMBL" id="SMQ59807.1"/>
    </source>
</evidence>
<dbReference type="GO" id="GO:0006284">
    <property type="term" value="P:base-excision repair"/>
    <property type="evidence" value="ECO:0007669"/>
    <property type="project" value="UniProtKB-UniRule"/>
</dbReference>
<dbReference type="GO" id="GO:0034039">
    <property type="term" value="F:8-oxo-7,8-dihydroguanine DNA N-glycosylase activity"/>
    <property type="evidence" value="ECO:0007669"/>
    <property type="project" value="TreeGrafter"/>
</dbReference>
<keyword evidence="10 14" id="KW-0408">Iron</keyword>
<keyword evidence="9" id="KW-0378">Hydrolase</keyword>
<dbReference type="CDD" id="cd03431">
    <property type="entry name" value="NUDIX_DNA_Glycosylase_C-MutY"/>
    <property type="match status" value="1"/>
</dbReference>
<dbReference type="GO" id="GO:0000701">
    <property type="term" value="F:purine-specific mismatch base pair DNA N-glycosylase activity"/>
    <property type="evidence" value="ECO:0007669"/>
    <property type="project" value="UniProtKB-EC"/>
</dbReference>
<evidence type="ECO:0000256" key="9">
    <source>
        <dbReference type="ARBA" id="ARBA00022801"/>
    </source>
</evidence>
<dbReference type="SMART" id="SM00478">
    <property type="entry name" value="ENDO3c"/>
    <property type="match status" value="1"/>
</dbReference>
<protein>
    <recommendedName>
        <fullName evidence="5 14">Adenine DNA glycosylase</fullName>
        <ecNumber evidence="4 14">3.2.2.31</ecNumber>
    </recommendedName>
</protein>
<keyword evidence="11" id="KW-0411">Iron-sulfur</keyword>
<dbReference type="InterPro" id="IPR015797">
    <property type="entry name" value="NUDIX_hydrolase-like_dom_sf"/>
</dbReference>
<dbReference type="GO" id="GO:0006298">
    <property type="term" value="P:mismatch repair"/>
    <property type="evidence" value="ECO:0007669"/>
    <property type="project" value="TreeGrafter"/>
</dbReference>
<dbReference type="FunFam" id="1.10.340.30:FF:000002">
    <property type="entry name" value="Adenine DNA glycosylase"/>
    <property type="match status" value="1"/>
</dbReference>
<dbReference type="CDD" id="cd00056">
    <property type="entry name" value="ENDO3c"/>
    <property type="match status" value="1"/>
</dbReference>
<evidence type="ECO:0000259" key="15">
    <source>
        <dbReference type="SMART" id="SM00478"/>
    </source>
</evidence>
<evidence type="ECO:0000256" key="8">
    <source>
        <dbReference type="ARBA" id="ARBA00022763"/>
    </source>
</evidence>
<evidence type="ECO:0000256" key="4">
    <source>
        <dbReference type="ARBA" id="ARBA00012045"/>
    </source>
</evidence>
<dbReference type="PANTHER" id="PTHR42944:SF1">
    <property type="entry name" value="ADENINE DNA GLYCOSYLASE"/>
    <property type="match status" value="1"/>
</dbReference>
<evidence type="ECO:0000256" key="6">
    <source>
        <dbReference type="ARBA" id="ARBA00022485"/>
    </source>
</evidence>
<dbReference type="InterPro" id="IPR011257">
    <property type="entry name" value="DNA_glycosylase"/>
</dbReference>
<keyword evidence="17" id="KW-1185">Reference proteome</keyword>